<dbReference type="AlphaFoldDB" id="A0ABC8RWS7"/>
<feature type="domain" description="Exportin-1/Importin-beta-like" evidence="1">
    <location>
        <begin position="6"/>
        <end position="83"/>
    </location>
</feature>
<keyword evidence="3" id="KW-1185">Reference proteome</keyword>
<sequence>MILTSGDRRRLLLRGLTQSLPDIFPLLYTLLERHFGAAMSEAGRQQLDIAKQHAATVTATLNAVNAYAEWAPLSDLSKYGIIHGYDFPSFPMRRLV</sequence>
<organism evidence="2 3">
    <name type="scientific">Ilex paraguariensis</name>
    <name type="common">yerba mate</name>
    <dbReference type="NCBI Taxonomy" id="185542"/>
    <lineage>
        <taxon>Eukaryota</taxon>
        <taxon>Viridiplantae</taxon>
        <taxon>Streptophyta</taxon>
        <taxon>Embryophyta</taxon>
        <taxon>Tracheophyta</taxon>
        <taxon>Spermatophyta</taxon>
        <taxon>Magnoliopsida</taxon>
        <taxon>eudicotyledons</taxon>
        <taxon>Gunneridae</taxon>
        <taxon>Pentapetalae</taxon>
        <taxon>asterids</taxon>
        <taxon>campanulids</taxon>
        <taxon>Aquifoliales</taxon>
        <taxon>Aquifoliaceae</taxon>
        <taxon>Ilex</taxon>
    </lineage>
</organism>
<evidence type="ECO:0000313" key="3">
    <source>
        <dbReference type="Proteomes" id="UP001642360"/>
    </source>
</evidence>
<accession>A0ABC8RWS7</accession>
<dbReference type="Pfam" id="PF08389">
    <property type="entry name" value="Xpo1"/>
    <property type="match status" value="1"/>
</dbReference>
<name>A0ABC8RWS7_9AQUA</name>
<dbReference type="EMBL" id="CAUOFW020001839">
    <property type="protein sequence ID" value="CAK9149153.1"/>
    <property type="molecule type" value="Genomic_DNA"/>
</dbReference>
<dbReference type="InterPro" id="IPR011989">
    <property type="entry name" value="ARM-like"/>
</dbReference>
<gene>
    <name evidence="2" type="ORF">ILEXP_LOCUS17186</name>
</gene>
<proteinExistence type="predicted"/>
<evidence type="ECO:0000313" key="2">
    <source>
        <dbReference type="EMBL" id="CAK9149153.1"/>
    </source>
</evidence>
<dbReference type="Proteomes" id="UP001642360">
    <property type="component" value="Unassembled WGS sequence"/>
</dbReference>
<reference evidence="2 3" key="1">
    <citation type="submission" date="2024-02" db="EMBL/GenBank/DDBJ databases">
        <authorList>
            <person name="Vignale AGUSTIN F."/>
            <person name="Sosa J E."/>
            <person name="Modenutti C."/>
        </authorList>
    </citation>
    <scope>NUCLEOTIDE SEQUENCE [LARGE SCALE GENOMIC DNA]</scope>
</reference>
<dbReference type="InterPro" id="IPR013598">
    <property type="entry name" value="Exportin-1/Importin-b-like"/>
</dbReference>
<protein>
    <recommendedName>
        <fullName evidence="1">Exportin-1/Importin-beta-like domain-containing protein</fullName>
    </recommendedName>
</protein>
<evidence type="ECO:0000259" key="1">
    <source>
        <dbReference type="Pfam" id="PF08389"/>
    </source>
</evidence>
<comment type="caution">
    <text evidence="2">The sequence shown here is derived from an EMBL/GenBank/DDBJ whole genome shotgun (WGS) entry which is preliminary data.</text>
</comment>
<dbReference type="Gene3D" id="1.25.10.10">
    <property type="entry name" value="Leucine-rich Repeat Variant"/>
    <property type="match status" value="1"/>
</dbReference>